<proteinExistence type="inferred from homology"/>
<dbReference type="FunCoup" id="A0A6P8I4K3">
    <property type="interactions" value="1042"/>
</dbReference>
<dbReference type="RefSeq" id="XP_031562818.1">
    <property type="nucleotide sequence ID" value="XM_031706958.1"/>
</dbReference>
<dbReference type="AlphaFoldDB" id="A0A6P8I4K3"/>
<dbReference type="FunFam" id="3.40.50.850:FF:000001">
    <property type="entry name" value="Isochorismatase domain-containing protein 1"/>
    <property type="match status" value="1"/>
</dbReference>
<gene>
    <name evidence="4" type="primary">LOC116298467</name>
</gene>
<evidence type="ECO:0000313" key="4">
    <source>
        <dbReference type="RefSeq" id="XP_031562818.1"/>
    </source>
</evidence>
<name>A0A6P8I4K3_ACTTE</name>
<dbReference type="GeneID" id="116298467"/>
<organism evidence="3 4">
    <name type="scientific">Actinia tenebrosa</name>
    <name type="common">Australian red waratah sea anemone</name>
    <dbReference type="NCBI Taxonomy" id="6105"/>
    <lineage>
        <taxon>Eukaryota</taxon>
        <taxon>Metazoa</taxon>
        <taxon>Cnidaria</taxon>
        <taxon>Anthozoa</taxon>
        <taxon>Hexacorallia</taxon>
        <taxon>Actiniaria</taxon>
        <taxon>Actiniidae</taxon>
        <taxon>Actinia</taxon>
    </lineage>
</organism>
<protein>
    <submittedName>
        <fullName evidence="4">Isochorismatase domain-containing protein 1-like</fullName>
    </submittedName>
</protein>
<evidence type="ECO:0000313" key="3">
    <source>
        <dbReference type="Proteomes" id="UP000515163"/>
    </source>
</evidence>
<comment type="similarity">
    <text evidence="1">Belongs to the isochorismatase family.</text>
</comment>
<keyword evidence="3" id="KW-1185">Reference proteome</keyword>
<dbReference type="CDD" id="cd01012">
    <property type="entry name" value="YcaC_related"/>
    <property type="match status" value="1"/>
</dbReference>
<dbReference type="InterPro" id="IPR036380">
    <property type="entry name" value="Isochorismatase-like_sf"/>
</dbReference>
<dbReference type="SUPFAM" id="SSF52499">
    <property type="entry name" value="Isochorismatase-like hydrolases"/>
    <property type="match status" value="1"/>
</dbReference>
<dbReference type="PANTHER" id="PTHR14119:SF3">
    <property type="entry name" value="ISOCHORISMATASE DOMAIN-CONTAINING PROTEIN 2"/>
    <property type="match status" value="1"/>
</dbReference>
<evidence type="ECO:0000259" key="2">
    <source>
        <dbReference type="Pfam" id="PF00857"/>
    </source>
</evidence>
<dbReference type="InParanoid" id="A0A6P8I4K3"/>
<dbReference type="InterPro" id="IPR000868">
    <property type="entry name" value="Isochorismatase-like_dom"/>
</dbReference>
<dbReference type="Gene3D" id="3.40.50.850">
    <property type="entry name" value="Isochorismatase-like"/>
    <property type="match status" value="1"/>
</dbReference>
<evidence type="ECO:0000256" key="1">
    <source>
        <dbReference type="ARBA" id="ARBA00006336"/>
    </source>
</evidence>
<reference evidence="4" key="1">
    <citation type="submission" date="2025-08" db="UniProtKB">
        <authorList>
            <consortium name="RefSeq"/>
        </authorList>
    </citation>
    <scope>IDENTIFICATION</scope>
    <source>
        <tissue evidence="4">Tentacle</tissue>
    </source>
</reference>
<sequence>MAARLGRLAAENTAFLLCDMQEKFRPSIRFFPEIIKVAQRMVMAGTIMKIPIIGTEQYPKGLGNTVEEIDTSGFKDKIFPKTVFSMVIPEVEEELKKMPNVKSVVLFGIETQVCILQTTLDLLERNYEVHVLADGVSSRTMVERMFALDRLRQSGAFITTSESVLFMLLGHSKHPNFKEVQALVKTAAPDSGLLSKV</sequence>
<dbReference type="OrthoDB" id="269496at2759"/>
<feature type="domain" description="Isochorismatase-like" evidence="2">
    <location>
        <begin position="13"/>
        <end position="162"/>
    </location>
</feature>
<dbReference type="KEGG" id="aten:116298467"/>
<dbReference type="InterPro" id="IPR050993">
    <property type="entry name" value="Isochorismatase_domain"/>
</dbReference>
<accession>A0A6P8I4K3</accession>
<dbReference type="Proteomes" id="UP000515163">
    <property type="component" value="Unplaced"/>
</dbReference>
<dbReference type="Pfam" id="PF00857">
    <property type="entry name" value="Isochorismatase"/>
    <property type="match status" value="1"/>
</dbReference>
<dbReference type="PANTHER" id="PTHR14119">
    <property type="entry name" value="HYDROLASE"/>
    <property type="match status" value="1"/>
</dbReference>